<comment type="subcellular location">
    <subcellularLocation>
        <location evidence="1">Endomembrane system</location>
        <topology evidence="1">Multi-pass membrane protein</topology>
    </subcellularLocation>
</comment>
<dbReference type="GO" id="GO:0012505">
    <property type="term" value="C:endomembrane system"/>
    <property type="evidence" value="ECO:0007669"/>
    <property type="project" value="UniProtKB-SubCell"/>
</dbReference>
<dbReference type="InterPro" id="IPR020846">
    <property type="entry name" value="MFS_dom"/>
</dbReference>
<evidence type="ECO:0000256" key="2">
    <source>
        <dbReference type="ARBA" id="ARBA00022448"/>
    </source>
</evidence>
<evidence type="ECO:0000256" key="6">
    <source>
        <dbReference type="SAM" id="Phobius"/>
    </source>
</evidence>
<dbReference type="Proteomes" id="UP000003806">
    <property type="component" value="Chromosome"/>
</dbReference>
<evidence type="ECO:0000313" key="8">
    <source>
        <dbReference type="EMBL" id="EHM13567.1"/>
    </source>
</evidence>
<dbReference type="InterPro" id="IPR024671">
    <property type="entry name" value="Atg22-like"/>
</dbReference>
<evidence type="ECO:0000259" key="7">
    <source>
        <dbReference type="PROSITE" id="PS50850"/>
    </source>
</evidence>
<keyword evidence="2" id="KW-0813">Transport</keyword>
<protein>
    <submittedName>
        <fullName evidence="8">Vacuole effluxer Atg22 like protein</fullName>
    </submittedName>
</protein>
<dbReference type="SUPFAM" id="SSF103473">
    <property type="entry name" value="MFS general substrate transporter"/>
    <property type="match status" value="1"/>
</dbReference>
<dbReference type="PROSITE" id="PS50850">
    <property type="entry name" value="MFS"/>
    <property type="match status" value="1"/>
</dbReference>
<dbReference type="GO" id="GO:0022857">
    <property type="term" value="F:transmembrane transporter activity"/>
    <property type="evidence" value="ECO:0007669"/>
    <property type="project" value="InterPro"/>
</dbReference>
<dbReference type="InterPro" id="IPR036259">
    <property type="entry name" value="MFS_trans_sf"/>
</dbReference>
<evidence type="ECO:0000313" key="9">
    <source>
        <dbReference type="Proteomes" id="UP000003806"/>
    </source>
</evidence>
<keyword evidence="9" id="KW-1185">Reference proteome</keyword>
<feature type="transmembrane region" description="Helical" evidence="6">
    <location>
        <begin position="194"/>
        <end position="219"/>
    </location>
</feature>
<name>H0ULS6_9BACT</name>
<dbReference type="eggNOG" id="COG2270">
    <property type="taxonomic scope" value="Bacteria"/>
</dbReference>
<evidence type="ECO:0000256" key="3">
    <source>
        <dbReference type="ARBA" id="ARBA00022692"/>
    </source>
</evidence>
<feature type="transmembrane region" description="Helical" evidence="6">
    <location>
        <begin position="225"/>
        <end position="244"/>
    </location>
</feature>
<dbReference type="STRING" id="885272.JonanDRAFT_1201"/>
<proteinExistence type="predicted"/>
<dbReference type="PANTHER" id="PTHR23519:SF1">
    <property type="entry name" value="AUTOPHAGY-RELATED PROTEIN 22"/>
    <property type="match status" value="1"/>
</dbReference>
<keyword evidence="4 6" id="KW-1133">Transmembrane helix</keyword>
<keyword evidence="5 6" id="KW-0472">Membrane</keyword>
<organism evidence="8 9">
    <name type="scientific">Jonquetella anthropi DSM 22815</name>
    <dbReference type="NCBI Taxonomy" id="885272"/>
    <lineage>
        <taxon>Bacteria</taxon>
        <taxon>Thermotogati</taxon>
        <taxon>Synergistota</taxon>
        <taxon>Synergistia</taxon>
        <taxon>Synergistales</taxon>
        <taxon>Dethiosulfovibrionaceae</taxon>
        <taxon>Jonquetella</taxon>
    </lineage>
</organism>
<evidence type="ECO:0000256" key="4">
    <source>
        <dbReference type="ARBA" id="ARBA00022989"/>
    </source>
</evidence>
<dbReference type="HOGENOM" id="CLU_017518_0_0_0"/>
<dbReference type="InterPro" id="IPR050495">
    <property type="entry name" value="ATG22/LtaA_families"/>
</dbReference>
<feature type="transmembrane region" description="Helical" evidence="6">
    <location>
        <begin position="105"/>
        <end position="124"/>
    </location>
</feature>
<feature type="transmembrane region" description="Helical" evidence="6">
    <location>
        <begin position="136"/>
        <end position="154"/>
    </location>
</feature>
<gene>
    <name evidence="8" type="ORF">JonanDRAFT_1201</name>
</gene>
<dbReference type="Gene3D" id="1.20.1250.20">
    <property type="entry name" value="MFS general substrate transporter like domains"/>
    <property type="match status" value="1"/>
</dbReference>
<sequence>MYHDTINLQKGPALTGVRMGFLSVGLWWFALTLPFMRFVDEPPVASADGGLSAALRELRQTWNELKQYPEAFRFLLAFWLYNDGIGTIVRMAALFGAGVGLSSDSLALAMLLTQFVGVPAALAFAFSAGRFGAKRLLTGSLLWYLAICLAAPFITKNWHFWMMAVAVGLVQGGSQSISRSLFASMIPPERSGLFFGLYSLSSKFAGIVGPMLCGLTASITGKPHAAIAVIGLTFAGGLIILRFVDVERGRRRIHSDERR</sequence>
<accession>H0ULS6</accession>
<keyword evidence="3 6" id="KW-0812">Transmembrane</keyword>
<feature type="domain" description="Major facilitator superfamily (MFS) profile" evidence="7">
    <location>
        <begin position="70"/>
        <end position="259"/>
    </location>
</feature>
<dbReference type="EMBL" id="CM001376">
    <property type="protein sequence ID" value="EHM13567.1"/>
    <property type="molecule type" value="Genomic_DNA"/>
</dbReference>
<evidence type="ECO:0000256" key="5">
    <source>
        <dbReference type="ARBA" id="ARBA00023136"/>
    </source>
</evidence>
<dbReference type="Pfam" id="PF11700">
    <property type="entry name" value="ATG22"/>
    <property type="match status" value="1"/>
</dbReference>
<feature type="transmembrane region" description="Helical" evidence="6">
    <location>
        <begin position="74"/>
        <end position="99"/>
    </location>
</feature>
<dbReference type="PANTHER" id="PTHR23519">
    <property type="entry name" value="AUTOPHAGY-RELATED PROTEIN 22"/>
    <property type="match status" value="1"/>
</dbReference>
<reference evidence="8 9" key="1">
    <citation type="submission" date="2011-11" db="EMBL/GenBank/DDBJ databases">
        <title>The Noncontiguous Finished genome of Jonquetella anthropi DSM 22815.</title>
        <authorList>
            <consortium name="US DOE Joint Genome Institute (JGI-PGF)"/>
            <person name="Lucas S."/>
            <person name="Copeland A."/>
            <person name="Lapidus A."/>
            <person name="Glavina del Rio T."/>
            <person name="Dalin E."/>
            <person name="Tice H."/>
            <person name="Bruce D."/>
            <person name="Goodwin L."/>
            <person name="Pitluck S."/>
            <person name="Peters L."/>
            <person name="Mikhailova N."/>
            <person name="Held B."/>
            <person name="Kyrpides N."/>
            <person name="Mavromatis K."/>
            <person name="Ivanova N."/>
            <person name="Markowitz V."/>
            <person name="Cheng J.-F."/>
            <person name="Hugenholtz P."/>
            <person name="Woyke T."/>
            <person name="Wu D."/>
            <person name="Gronow S."/>
            <person name="Wellnitz S."/>
            <person name="Brambilla E."/>
            <person name="Klenk H.-P."/>
            <person name="Eisen J.A."/>
        </authorList>
    </citation>
    <scope>NUCLEOTIDE SEQUENCE [LARGE SCALE GENOMIC DNA]</scope>
    <source>
        <strain evidence="8 9">DSM 22815</strain>
    </source>
</reference>
<evidence type="ECO:0000256" key="1">
    <source>
        <dbReference type="ARBA" id="ARBA00004127"/>
    </source>
</evidence>
<feature type="transmembrane region" description="Helical" evidence="6">
    <location>
        <begin position="160"/>
        <end position="182"/>
    </location>
</feature>
<dbReference type="AlphaFoldDB" id="H0ULS6"/>